<dbReference type="Proteomes" id="UP000824166">
    <property type="component" value="Unassembled WGS sequence"/>
</dbReference>
<accession>A0ABS6ICE1</accession>
<evidence type="ECO:0000313" key="4">
    <source>
        <dbReference type="EMBL" id="MBU8868538.1"/>
    </source>
</evidence>
<feature type="domain" description="Alcohol dehydrogenase-like C-terminal" evidence="2">
    <location>
        <begin position="196"/>
        <end position="305"/>
    </location>
</feature>
<evidence type="ECO:0000259" key="2">
    <source>
        <dbReference type="Pfam" id="PF00107"/>
    </source>
</evidence>
<evidence type="ECO:0000313" key="5">
    <source>
        <dbReference type="Proteomes" id="UP000824166"/>
    </source>
</evidence>
<dbReference type="Pfam" id="PF00107">
    <property type="entry name" value="ADH_zinc_N"/>
    <property type="match status" value="1"/>
</dbReference>
<feature type="domain" description="Alcohol dehydrogenase-like N-terminal" evidence="3">
    <location>
        <begin position="28"/>
        <end position="154"/>
    </location>
</feature>
<reference evidence="4 5" key="1">
    <citation type="submission" date="2021-06" db="EMBL/GenBank/DDBJ databases">
        <authorList>
            <person name="Jeong J.W."/>
        </authorList>
    </citation>
    <scope>NUCLEOTIDE SEQUENCE [LARGE SCALE GENOMIC DNA]</scope>
    <source>
        <strain evidence="4 5">MMS21-TAE1-1</strain>
    </source>
</reference>
<keyword evidence="1" id="KW-0560">Oxidoreductase</keyword>
<dbReference type="InterPro" id="IPR013149">
    <property type="entry name" value="ADH-like_C"/>
</dbReference>
<sequence>MSTSTATAVVYEGPRVLTMKEIPLPTIGPQDTLLEVVLCGVDGSELHMYNGNYDWLNDKAPVTFGDEIIGRVVDIGVAAKERHGLVIGDLVTVEARWPCAAGCENCDRGQYFLCMHNTTFRGYGTISLAEPPHLWGGYATHVFVPEGALLYKVPQELPLRTALFACSVLANGLRWSEVNGAGPGKTTVVIGPGPQGLACTIAATRMGSTVVVVGLEHDGERLALAKTLGAAHTYAIPEGEEPVETARKIRALVGRVDGVIEGAGYTPARDLAFEVISPLGIVTLVAAPTPPVQEINWRNVREVTINSPLSHPHTIARSFDFAVQLLEEGMDVGSLVTHEYSLEDAEKAIAVASYKTDEHPIKVVLNPAL</sequence>
<keyword evidence="5" id="KW-1185">Reference proteome</keyword>
<evidence type="ECO:0000259" key="3">
    <source>
        <dbReference type="Pfam" id="PF08240"/>
    </source>
</evidence>
<evidence type="ECO:0000256" key="1">
    <source>
        <dbReference type="ARBA" id="ARBA00023002"/>
    </source>
</evidence>
<name>A0ABS6ICE1_9MICC</name>
<proteinExistence type="predicted"/>
<comment type="caution">
    <text evidence="4">The sequence shown here is derived from an EMBL/GenBank/DDBJ whole genome shotgun (WGS) entry which is preliminary data.</text>
</comment>
<dbReference type="PANTHER" id="PTHR43189">
    <property type="entry name" value="ZINC-TYPE ALCOHOL DEHYDROGENASE-LIKE PROTEIN C1198.01-RELATED"/>
    <property type="match status" value="1"/>
</dbReference>
<dbReference type="EMBL" id="JAHOPC010000015">
    <property type="protein sequence ID" value="MBU8868538.1"/>
    <property type="molecule type" value="Genomic_DNA"/>
</dbReference>
<protein>
    <submittedName>
        <fullName evidence="4">Zinc-binding dehydrogenase</fullName>
    </submittedName>
</protein>
<dbReference type="PANTHER" id="PTHR43189:SF1">
    <property type="entry name" value="ZINC-TYPE ALCOHOL DEHYDROGENASE-LIKE PROTEIN C1198.01"/>
    <property type="match status" value="1"/>
</dbReference>
<dbReference type="RefSeq" id="WP_216926659.1">
    <property type="nucleotide sequence ID" value="NZ_JAHOPC010000015.1"/>
</dbReference>
<organism evidence="4 5">
    <name type="scientific">Paenarthrobacter aromaticivorans</name>
    <dbReference type="NCBI Taxonomy" id="2849150"/>
    <lineage>
        <taxon>Bacteria</taxon>
        <taxon>Bacillati</taxon>
        <taxon>Actinomycetota</taxon>
        <taxon>Actinomycetes</taxon>
        <taxon>Micrococcales</taxon>
        <taxon>Micrococcaceae</taxon>
        <taxon>Paenarthrobacter</taxon>
    </lineage>
</organism>
<dbReference type="Pfam" id="PF08240">
    <property type="entry name" value="ADH_N"/>
    <property type="match status" value="1"/>
</dbReference>
<dbReference type="InterPro" id="IPR013154">
    <property type="entry name" value="ADH-like_N"/>
</dbReference>
<gene>
    <name evidence="4" type="ORF">KSW38_19770</name>
</gene>